<dbReference type="Proteomes" id="UP000266677">
    <property type="component" value="Unassembled WGS sequence"/>
</dbReference>
<name>A0A3A4JYJ4_9NOCA</name>
<evidence type="ECO:0000313" key="2">
    <source>
        <dbReference type="EMBL" id="RJO68273.1"/>
    </source>
</evidence>
<feature type="transmembrane region" description="Helical" evidence="1">
    <location>
        <begin position="62"/>
        <end position="86"/>
    </location>
</feature>
<gene>
    <name evidence="2" type="ORF">D5S18_33140</name>
</gene>
<reference evidence="2 3" key="1">
    <citation type="submission" date="2018-09" db="EMBL/GenBank/DDBJ databases">
        <title>YIM PH21274 draft genome.</title>
        <authorList>
            <person name="Miao C."/>
        </authorList>
    </citation>
    <scope>NUCLEOTIDE SEQUENCE [LARGE SCALE GENOMIC DNA]</scope>
    <source>
        <strain evidence="2 3">YIM PH 21724</strain>
    </source>
</reference>
<sequence>MSINVDRRPIIACAAAGLVVLAVAGGLDRILLGTFVCVGLALGLVNAWLTRIGVARATGSGTGYLAALSNLRLLVVTVVALAVGVLARPDGLGILFGLMAFQLAAAAWTTASRATG</sequence>
<accession>A0A3A4JYJ4</accession>
<protein>
    <recommendedName>
        <fullName evidence="4">ATP synthase subunit I</fullName>
    </recommendedName>
</protein>
<keyword evidence="3" id="KW-1185">Reference proteome</keyword>
<keyword evidence="1" id="KW-0472">Membrane</keyword>
<keyword evidence="1" id="KW-0812">Transmembrane</keyword>
<keyword evidence="1" id="KW-1133">Transmembrane helix</keyword>
<dbReference type="RefSeq" id="WP_120045081.1">
    <property type="nucleotide sequence ID" value="NZ_QZFU01000055.1"/>
</dbReference>
<dbReference type="EMBL" id="QZFU01000055">
    <property type="protein sequence ID" value="RJO68273.1"/>
    <property type="molecule type" value="Genomic_DNA"/>
</dbReference>
<organism evidence="2 3">
    <name type="scientific">Nocardia panacis</name>
    <dbReference type="NCBI Taxonomy" id="2340916"/>
    <lineage>
        <taxon>Bacteria</taxon>
        <taxon>Bacillati</taxon>
        <taxon>Actinomycetota</taxon>
        <taxon>Actinomycetes</taxon>
        <taxon>Mycobacteriales</taxon>
        <taxon>Nocardiaceae</taxon>
        <taxon>Nocardia</taxon>
    </lineage>
</organism>
<comment type="caution">
    <text evidence="2">The sequence shown here is derived from an EMBL/GenBank/DDBJ whole genome shotgun (WGS) entry which is preliminary data.</text>
</comment>
<dbReference type="AlphaFoldDB" id="A0A3A4JYJ4"/>
<evidence type="ECO:0008006" key="4">
    <source>
        <dbReference type="Google" id="ProtNLM"/>
    </source>
</evidence>
<feature type="transmembrane region" description="Helical" evidence="1">
    <location>
        <begin position="92"/>
        <end position="111"/>
    </location>
</feature>
<evidence type="ECO:0000256" key="1">
    <source>
        <dbReference type="SAM" id="Phobius"/>
    </source>
</evidence>
<dbReference type="OrthoDB" id="3689128at2"/>
<proteinExistence type="predicted"/>
<feature type="transmembrane region" description="Helical" evidence="1">
    <location>
        <begin position="32"/>
        <end position="50"/>
    </location>
</feature>
<evidence type="ECO:0000313" key="3">
    <source>
        <dbReference type="Proteomes" id="UP000266677"/>
    </source>
</evidence>